<organism evidence="1">
    <name type="scientific">Noccaea caerulescens</name>
    <name type="common">Alpine penny-cress</name>
    <name type="synonym">Thlaspi caerulescens</name>
    <dbReference type="NCBI Taxonomy" id="107243"/>
    <lineage>
        <taxon>Eukaryota</taxon>
        <taxon>Viridiplantae</taxon>
        <taxon>Streptophyta</taxon>
        <taxon>Embryophyta</taxon>
        <taxon>Tracheophyta</taxon>
        <taxon>Spermatophyta</taxon>
        <taxon>Magnoliopsida</taxon>
        <taxon>eudicotyledons</taxon>
        <taxon>Gunneridae</taxon>
        <taxon>Pentapetalae</taxon>
        <taxon>rosids</taxon>
        <taxon>malvids</taxon>
        <taxon>Brassicales</taxon>
        <taxon>Brassicaceae</taxon>
        <taxon>Coluteocarpeae</taxon>
        <taxon>Noccaea</taxon>
    </lineage>
</organism>
<accession>A0A1J3JV23</accession>
<proteinExistence type="predicted"/>
<dbReference type="AlphaFoldDB" id="A0A1J3JV23"/>
<name>A0A1J3JV23_NOCCA</name>
<sequence length="240" mass="26720">MLRSCHPDCRRALDALEDYDESQSAAIVAANLISSARCVLELDSEFTELSAQYLVDNASPEQESGQGRRRKLTVKDCLEIAFKEGIPKLEHWAHLGCIFKPPGIASFIPRVPVKGEVVEAKKLEEGLTLLNQFQQPIGAKLHVFSPQLDRLGDKEIYDGPAGPGGAETRYVGLRDVIICYAKRFKGTTVAKVKICYKKKTSFIKVSLERMFLQVPKNGDESQVIEPTLLLVDFCIPRLSK</sequence>
<gene>
    <name evidence="1" type="ORF">MP_TR20600_c0_g1_i1_g.58538</name>
</gene>
<protein>
    <submittedName>
        <fullName evidence="1">Uncharacterized protein</fullName>
    </submittedName>
</protein>
<evidence type="ECO:0000313" key="1">
    <source>
        <dbReference type="EMBL" id="JAU95980.1"/>
    </source>
</evidence>
<dbReference type="EMBL" id="GEVM01009958">
    <property type="protein sequence ID" value="JAU95980.1"/>
    <property type="molecule type" value="Transcribed_RNA"/>
</dbReference>
<reference evidence="1" key="1">
    <citation type="submission" date="2016-07" db="EMBL/GenBank/DDBJ databases">
        <title>De novo transcriptome assembly of four accessions of the metal hyperaccumulator plant Noccaea caerulescens.</title>
        <authorList>
            <person name="Blande D."/>
            <person name="Halimaa P."/>
            <person name="Tervahauta A.I."/>
            <person name="Aarts M.G."/>
            <person name="Karenlampi S.O."/>
        </authorList>
    </citation>
    <scope>NUCLEOTIDE SEQUENCE</scope>
</reference>